<comment type="caution">
    <text evidence="1">The sequence shown here is derived from an EMBL/GenBank/DDBJ whole genome shotgun (WGS) entry which is preliminary data.</text>
</comment>
<gene>
    <name evidence="1" type="ORF">RRG08_036609</name>
</gene>
<name>A0AAE0ZQV0_9GAST</name>
<protein>
    <submittedName>
        <fullName evidence="1">Uncharacterized protein</fullName>
    </submittedName>
</protein>
<evidence type="ECO:0000313" key="1">
    <source>
        <dbReference type="EMBL" id="KAK3773919.1"/>
    </source>
</evidence>
<keyword evidence="2" id="KW-1185">Reference proteome</keyword>
<dbReference type="AlphaFoldDB" id="A0AAE0ZQV0"/>
<proteinExistence type="predicted"/>
<accession>A0AAE0ZQV0</accession>
<sequence length="121" mass="14030">MKFLSFETSICHLAPSDFLYLRLPSNPFNCVGYVCSRDRTCHARFGFYRFLPCSRQCANRFSMFSHLVNALLYSVLLLTKVIPPRSLLWRPDLVLHCYPSWDFDSVTPRGPVVLGTHRQTL</sequence>
<evidence type="ECO:0000313" key="2">
    <source>
        <dbReference type="Proteomes" id="UP001283361"/>
    </source>
</evidence>
<reference evidence="1" key="1">
    <citation type="journal article" date="2023" name="G3 (Bethesda)">
        <title>A reference genome for the long-term kleptoplast-retaining sea slug Elysia crispata morphotype clarki.</title>
        <authorList>
            <person name="Eastman K.E."/>
            <person name="Pendleton A.L."/>
            <person name="Shaikh M.A."/>
            <person name="Suttiyut T."/>
            <person name="Ogas R."/>
            <person name="Tomko P."/>
            <person name="Gavelis G."/>
            <person name="Widhalm J.R."/>
            <person name="Wisecaver J.H."/>
        </authorList>
    </citation>
    <scope>NUCLEOTIDE SEQUENCE</scope>
    <source>
        <strain evidence="1">ECLA1</strain>
    </source>
</reference>
<organism evidence="1 2">
    <name type="scientific">Elysia crispata</name>
    <name type="common">lettuce slug</name>
    <dbReference type="NCBI Taxonomy" id="231223"/>
    <lineage>
        <taxon>Eukaryota</taxon>
        <taxon>Metazoa</taxon>
        <taxon>Spiralia</taxon>
        <taxon>Lophotrochozoa</taxon>
        <taxon>Mollusca</taxon>
        <taxon>Gastropoda</taxon>
        <taxon>Heterobranchia</taxon>
        <taxon>Euthyneura</taxon>
        <taxon>Panpulmonata</taxon>
        <taxon>Sacoglossa</taxon>
        <taxon>Placobranchoidea</taxon>
        <taxon>Plakobranchidae</taxon>
        <taxon>Elysia</taxon>
    </lineage>
</organism>
<dbReference type="Proteomes" id="UP001283361">
    <property type="component" value="Unassembled WGS sequence"/>
</dbReference>
<dbReference type="EMBL" id="JAWDGP010003486">
    <property type="protein sequence ID" value="KAK3773919.1"/>
    <property type="molecule type" value="Genomic_DNA"/>
</dbReference>